<keyword evidence="5" id="KW-1185">Reference proteome</keyword>
<dbReference type="Proteomes" id="UP000694389">
    <property type="component" value="Unassembled WGS sequence"/>
</dbReference>
<dbReference type="InterPro" id="IPR027482">
    <property type="entry name" value="Sec1-like_dom2"/>
</dbReference>
<name>A0A8C4H1I3_DICLA</name>
<comment type="similarity">
    <text evidence="1">Belongs to the STXBP/unc-18/SEC1 family.</text>
</comment>
<dbReference type="Gene3D" id="1.25.40.60">
    <property type="match status" value="1"/>
</dbReference>
<dbReference type="GeneTree" id="ENSGT00940000160045"/>
<dbReference type="AlphaFoldDB" id="A0A8C4H1I3"/>
<dbReference type="Gene3D" id="3.40.50.2060">
    <property type="match status" value="1"/>
</dbReference>
<reference evidence="4" key="1">
    <citation type="submission" date="2025-08" db="UniProtKB">
        <authorList>
            <consortium name="Ensembl"/>
        </authorList>
    </citation>
    <scope>IDENTIFICATION</scope>
</reference>
<proteinExistence type="inferred from homology"/>
<dbReference type="Pfam" id="PF00995">
    <property type="entry name" value="Sec1"/>
    <property type="match status" value="1"/>
</dbReference>
<evidence type="ECO:0000256" key="3">
    <source>
        <dbReference type="ARBA" id="ARBA00022927"/>
    </source>
</evidence>
<dbReference type="FunFam" id="3.40.50.2060:FF:000001">
    <property type="entry name" value="syntaxin-binding protein 1 isoform X2"/>
    <property type="match status" value="1"/>
</dbReference>
<evidence type="ECO:0000256" key="1">
    <source>
        <dbReference type="ARBA" id="ARBA00009884"/>
    </source>
</evidence>
<keyword evidence="3" id="KW-0653">Protein transport</keyword>
<keyword evidence="2" id="KW-0813">Transport</keyword>
<evidence type="ECO:0000256" key="2">
    <source>
        <dbReference type="ARBA" id="ARBA00022448"/>
    </source>
</evidence>
<dbReference type="Gene3D" id="3.90.830.10">
    <property type="entry name" value="Syntaxin Binding Protein 1, Chain A, domain 2"/>
    <property type="match status" value="1"/>
</dbReference>
<dbReference type="InterPro" id="IPR043127">
    <property type="entry name" value="Sec-1-like_dom3a"/>
</dbReference>
<evidence type="ECO:0000313" key="4">
    <source>
        <dbReference type="Ensembl" id="ENSDLAP00005035563.2"/>
    </source>
</evidence>
<sequence length="582" mass="65767">MAPSGLKAVVGEKILNGVIKSVKKDGEWKVLIVDHMSMRILSSCCKMSDILAEGVTIVEDINKRREPISSLEAIYLISPVEKSVRALINDFKDAAFTYKAAHIFFTDTCPDGLFAEIGRARVAKVVKTLKEINVAFLPYESQVFSLDDPTSLFSFYSSKPNEEKEKMMENLAEQIATLCDTLKEYPAIRYRKGPEENARLAEEVYRRLTAHKADNPSMGEGADKARSQLLIVDRGFDPISPILHELTLQAMAYDLLDIKQDIYAYQTTGIGNSNEREVLLDEDDELWVQLRHMHIADVTNFGKKKYFAFQANIKDLSQMLKKMPQYQKELSMYSTHLHLAEACMKKFKASLDKLCEVEQDLAMGANAEGEPLKDAMKSIVPVLLNNEIEAYDKIRIILLYIFHKKTGIGEENLAKLIQHANIQADSNIITNLQNLGCNIIGRNAGKTLTDRRERTESTYQLSRWTPIIKDIMEVLDAIEDKLDRKQWPFISDPAPINTTQTAVSARFGHWHKNKTPTEYRSGPRLIIFVIGGVSHSEMRSAYEVTRATDGKWEVLIGSSHILTPTSFLNDLKSLDKVPNPDC</sequence>
<dbReference type="GO" id="GO:0016192">
    <property type="term" value="P:vesicle-mediated transport"/>
    <property type="evidence" value="ECO:0007669"/>
    <property type="project" value="InterPro"/>
</dbReference>
<dbReference type="InterPro" id="IPR036045">
    <property type="entry name" value="Sec1-like_sf"/>
</dbReference>
<reference evidence="4" key="2">
    <citation type="submission" date="2025-09" db="UniProtKB">
        <authorList>
            <consortium name="Ensembl"/>
        </authorList>
    </citation>
    <scope>IDENTIFICATION</scope>
</reference>
<gene>
    <name evidence="4" type="primary">stxbp2</name>
</gene>
<dbReference type="SUPFAM" id="SSF56815">
    <property type="entry name" value="Sec1/munc18-like (SM) proteins"/>
    <property type="match status" value="1"/>
</dbReference>
<dbReference type="PIRSF" id="PIRSF005715">
    <property type="entry name" value="VPS45_Sec1"/>
    <property type="match status" value="1"/>
</dbReference>
<dbReference type="Gene3D" id="3.40.50.1910">
    <property type="match status" value="1"/>
</dbReference>
<dbReference type="InterPro" id="IPR001619">
    <property type="entry name" value="Sec1-like"/>
</dbReference>
<accession>A0A8C4H1I3</accession>
<dbReference type="GO" id="GO:0015031">
    <property type="term" value="P:protein transport"/>
    <property type="evidence" value="ECO:0007669"/>
    <property type="project" value="UniProtKB-KW"/>
</dbReference>
<organism evidence="4 5">
    <name type="scientific">Dicentrarchus labrax</name>
    <name type="common">European seabass</name>
    <name type="synonym">Morone labrax</name>
    <dbReference type="NCBI Taxonomy" id="13489"/>
    <lineage>
        <taxon>Eukaryota</taxon>
        <taxon>Metazoa</taxon>
        <taxon>Chordata</taxon>
        <taxon>Craniata</taxon>
        <taxon>Vertebrata</taxon>
        <taxon>Euteleostomi</taxon>
        <taxon>Actinopterygii</taxon>
        <taxon>Neopterygii</taxon>
        <taxon>Teleostei</taxon>
        <taxon>Neoteleostei</taxon>
        <taxon>Acanthomorphata</taxon>
        <taxon>Eupercaria</taxon>
        <taxon>Moronidae</taxon>
        <taxon>Dicentrarchus</taxon>
    </lineage>
</organism>
<dbReference type="InterPro" id="IPR043154">
    <property type="entry name" value="Sec-1-like_dom1"/>
</dbReference>
<evidence type="ECO:0000313" key="5">
    <source>
        <dbReference type="Proteomes" id="UP000694389"/>
    </source>
</evidence>
<dbReference type="Ensembl" id="ENSDLAT00005037951.2">
    <property type="protein sequence ID" value="ENSDLAP00005035563.2"/>
    <property type="gene ID" value="ENSDLAG00005015253.2"/>
</dbReference>
<dbReference type="PANTHER" id="PTHR11679">
    <property type="entry name" value="VESICLE PROTEIN SORTING-ASSOCIATED"/>
    <property type="match status" value="1"/>
</dbReference>
<protein>
    <submittedName>
        <fullName evidence="4">Syntaxin binding protein 2</fullName>
    </submittedName>
</protein>